<organism evidence="5 6">
    <name type="scientific">Pseudozyma antarctica</name>
    <name type="common">Yeast</name>
    <name type="synonym">Candida antarctica</name>
    <dbReference type="NCBI Taxonomy" id="84753"/>
    <lineage>
        <taxon>Eukaryota</taxon>
        <taxon>Fungi</taxon>
        <taxon>Dikarya</taxon>
        <taxon>Basidiomycota</taxon>
        <taxon>Ustilaginomycotina</taxon>
        <taxon>Ustilaginomycetes</taxon>
        <taxon>Ustilaginales</taxon>
        <taxon>Ustilaginaceae</taxon>
        <taxon>Moesziomyces</taxon>
    </lineage>
</organism>
<dbReference type="PANTHER" id="PTHR42973:SF13">
    <property type="entry name" value="FAD-BINDING PCMH-TYPE DOMAIN-CONTAINING PROTEIN"/>
    <property type="match status" value="1"/>
</dbReference>
<keyword evidence="3" id="KW-0274">FAD</keyword>
<dbReference type="InterPro" id="IPR050416">
    <property type="entry name" value="FAD-linked_Oxidoreductase"/>
</dbReference>
<comment type="similarity">
    <text evidence="1">Belongs to the oxygen-dependent FAD-linked oxidoreductase family.</text>
</comment>
<dbReference type="InterPro" id="IPR016166">
    <property type="entry name" value="FAD-bd_PCMH"/>
</dbReference>
<dbReference type="HOGENOM" id="CLU_018354_1_0_1"/>
<dbReference type="GeneID" id="26305610"/>
<dbReference type="InterPro" id="IPR016169">
    <property type="entry name" value="FAD-bd_PCMH_sub2"/>
</dbReference>
<gene>
    <name evidence="5" type="ORF">PAN0_013d4766</name>
</gene>
<dbReference type="AlphaFoldDB" id="A0A081CIP8"/>
<dbReference type="GO" id="GO:0071949">
    <property type="term" value="F:FAD binding"/>
    <property type="evidence" value="ECO:0007669"/>
    <property type="project" value="InterPro"/>
</dbReference>
<dbReference type="PANTHER" id="PTHR42973">
    <property type="entry name" value="BINDING OXIDOREDUCTASE, PUTATIVE (AFU_ORTHOLOGUE AFUA_1G17690)-RELATED"/>
    <property type="match status" value="1"/>
</dbReference>
<evidence type="ECO:0000313" key="6">
    <source>
        <dbReference type="Proteomes" id="UP000053758"/>
    </source>
</evidence>
<protein>
    <submittedName>
        <fullName evidence="5">FAD binding domain-containing protein</fullName>
    </submittedName>
</protein>
<dbReference type="Pfam" id="PF01565">
    <property type="entry name" value="FAD_binding_4"/>
    <property type="match status" value="1"/>
</dbReference>
<dbReference type="SUPFAM" id="SSF56176">
    <property type="entry name" value="FAD-binding/transporter-associated domain-like"/>
    <property type="match status" value="1"/>
</dbReference>
<proteinExistence type="inferred from homology"/>
<name>A0A081CIP8_PSEA2</name>
<evidence type="ECO:0000256" key="2">
    <source>
        <dbReference type="ARBA" id="ARBA00022630"/>
    </source>
</evidence>
<keyword evidence="4" id="KW-0560">Oxidoreductase</keyword>
<dbReference type="EMBL" id="DF830080">
    <property type="protein sequence ID" value="GAK66544.1"/>
    <property type="molecule type" value="Genomic_DNA"/>
</dbReference>
<reference evidence="6" key="1">
    <citation type="journal article" date="2014" name="Genome Announc.">
        <title>Draft Genome Sequence of the Yeast Pseudozyma antarctica Type Strain JCM10317, a Producer of the Glycolipid Biosurfactants, Mannosylerythritol Lipids.</title>
        <authorList>
            <person name="Saika A."/>
            <person name="Koike H."/>
            <person name="Hori T."/>
            <person name="Fukuoka T."/>
            <person name="Sato S."/>
            <person name="Habe H."/>
            <person name="Kitamoto D."/>
            <person name="Morita T."/>
        </authorList>
    </citation>
    <scope>NUCLEOTIDE SEQUENCE [LARGE SCALE GENOMIC DNA]</scope>
    <source>
        <strain evidence="6">JCM 10317</strain>
    </source>
</reference>
<evidence type="ECO:0000313" key="5">
    <source>
        <dbReference type="EMBL" id="GAK66544.1"/>
    </source>
</evidence>
<evidence type="ECO:0000256" key="4">
    <source>
        <dbReference type="ARBA" id="ARBA00023002"/>
    </source>
</evidence>
<evidence type="ECO:0000256" key="3">
    <source>
        <dbReference type="ARBA" id="ARBA00022827"/>
    </source>
</evidence>
<dbReference type="Proteomes" id="UP000053758">
    <property type="component" value="Unassembled WGS sequence"/>
</dbReference>
<dbReference type="InterPro" id="IPR006094">
    <property type="entry name" value="Oxid_FAD_bind_N"/>
</dbReference>
<accession>A0A081CIP8</accession>
<keyword evidence="6" id="KW-1185">Reference proteome</keyword>
<sequence length="500" mass="53800">MRAASLFTLMAATVSTLVTAAPPAPGAAVCADLAKAFPATSGNDAVLTSSDGQPYTAAQTAGFNPLNNKLAPACIVQPTSQAQVATVMKSIYRHQANYAVRSGGHTGMAGWDSVQNGVLIDMSKLTDFSFNVKPGTIFVEPGLRWGDIYKRAAEYGVAPMGGRVQHVGTGLVLGGGLSLLSPQYGYACDGLVSAEIVMVDGSTRRVTAETDPQLFRAIKGGGGRFGIVTRYELKAYPTGTNDDKNWYGGSITALTPEGMDLMVQYTEKFVAATDDPKATLLTNVGMLKQNGAPLYLGSGFLFYKGTQDDFNAAFKDFLSIPGIIAQTQPMSYLEATAVTPLGWAPTQAYKWLGGSLYPNSSPNGWQATWDNVKAFLHRNEAVLESAFFSLTPVKTNQIEQGYQNGGNAIAPPRGKSYVHWLFSNILAPGTTAFPQALENDRMAFLQQNPSSPGLPLFLNEVDATQKTFQSYGWFPQLLKQYYKADPTAFSMRKQQGPTFW</sequence>
<dbReference type="RefSeq" id="XP_014655380.1">
    <property type="nucleotide sequence ID" value="XM_014799894.1"/>
</dbReference>
<dbReference type="Gene3D" id="3.30.465.10">
    <property type="match status" value="1"/>
</dbReference>
<dbReference type="OrthoDB" id="2151789at2759"/>
<dbReference type="InterPro" id="IPR036318">
    <property type="entry name" value="FAD-bd_PCMH-like_sf"/>
</dbReference>
<dbReference type="GO" id="GO:0016491">
    <property type="term" value="F:oxidoreductase activity"/>
    <property type="evidence" value="ECO:0007669"/>
    <property type="project" value="UniProtKB-KW"/>
</dbReference>
<keyword evidence="2" id="KW-0285">Flavoprotein</keyword>
<evidence type="ECO:0000256" key="1">
    <source>
        <dbReference type="ARBA" id="ARBA00005466"/>
    </source>
</evidence>
<dbReference type="PROSITE" id="PS51387">
    <property type="entry name" value="FAD_PCMH"/>
    <property type="match status" value="1"/>
</dbReference>